<gene>
    <name evidence="1" type="ORF">DPEC_G00004580</name>
</gene>
<dbReference type="Proteomes" id="UP001157502">
    <property type="component" value="Chromosome 1"/>
</dbReference>
<evidence type="ECO:0000313" key="2">
    <source>
        <dbReference type="Proteomes" id="UP001157502"/>
    </source>
</evidence>
<organism evidence="1 2">
    <name type="scientific">Dallia pectoralis</name>
    <name type="common">Alaska blackfish</name>
    <dbReference type="NCBI Taxonomy" id="75939"/>
    <lineage>
        <taxon>Eukaryota</taxon>
        <taxon>Metazoa</taxon>
        <taxon>Chordata</taxon>
        <taxon>Craniata</taxon>
        <taxon>Vertebrata</taxon>
        <taxon>Euteleostomi</taxon>
        <taxon>Actinopterygii</taxon>
        <taxon>Neopterygii</taxon>
        <taxon>Teleostei</taxon>
        <taxon>Protacanthopterygii</taxon>
        <taxon>Esociformes</taxon>
        <taxon>Umbridae</taxon>
        <taxon>Dallia</taxon>
    </lineage>
</organism>
<dbReference type="EMBL" id="CM055728">
    <property type="protein sequence ID" value="KAJ8016186.1"/>
    <property type="molecule type" value="Genomic_DNA"/>
</dbReference>
<comment type="caution">
    <text evidence="1">The sequence shown here is derived from an EMBL/GenBank/DDBJ whole genome shotgun (WGS) entry which is preliminary data.</text>
</comment>
<sequence length="132" mass="15671">MDGKMVFGPWYDHVTNWWEKKQTNSKIHYMFYEDMIEDLGREMDRLCSFVGLSPSSEEKEKVRGGTKFDNMKNNKMANYSTISVMDFKISPFMRNGKVGDWKNHFTVAQSEQFDQHYQAKMKNNTLKFRTVV</sequence>
<name>A0ACC2HJV1_DALPE</name>
<accession>A0ACC2HJV1</accession>
<protein>
    <submittedName>
        <fullName evidence="1">Uncharacterized protein</fullName>
    </submittedName>
</protein>
<reference evidence="1" key="1">
    <citation type="submission" date="2021-05" db="EMBL/GenBank/DDBJ databases">
        <authorList>
            <person name="Pan Q."/>
            <person name="Jouanno E."/>
            <person name="Zahm M."/>
            <person name="Klopp C."/>
            <person name="Cabau C."/>
            <person name="Louis A."/>
            <person name="Berthelot C."/>
            <person name="Parey E."/>
            <person name="Roest Crollius H."/>
            <person name="Montfort J."/>
            <person name="Robinson-Rechavi M."/>
            <person name="Bouchez O."/>
            <person name="Lampietro C."/>
            <person name="Lopez Roques C."/>
            <person name="Donnadieu C."/>
            <person name="Postlethwait J."/>
            <person name="Bobe J."/>
            <person name="Dillon D."/>
            <person name="Chandos A."/>
            <person name="von Hippel F."/>
            <person name="Guiguen Y."/>
        </authorList>
    </citation>
    <scope>NUCLEOTIDE SEQUENCE</scope>
    <source>
        <strain evidence="1">YG-Jan2019</strain>
    </source>
</reference>
<proteinExistence type="predicted"/>
<evidence type="ECO:0000313" key="1">
    <source>
        <dbReference type="EMBL" id="KAJ8016186.1"/>
    </source>
</evidence>
<keyword evidence="2" id="KW-1185">Reference proteome</keyword>